<name>A0ACB8BJJ0_9AGAM</name>
<dbReference type="EMBL" id="MU266400">
    <property type="protein sequence ID" value="KAH7925550.1"/>
    <property type="molecule type" value="Genomic_DNA"/>
</dbReference>
<sequence>MVAGVELIYCYDLDSEQESDRWAQRVYCTPPETKIADFECVAVTTDAGQFAFAVCVECSGDHAAGAVKIFRIVIREDTPVILDLVLEIAHEVPELFDVQISPCALVIKGGSADQDVYSKIWAMDIRTYQVYKLSPPVTSEPRPDRIEVCLGATHIFVLSSPRDVVIGGFPRHQSYVEAFPWPVEHGTPTLGILLPSHRSEWPLNVCWWGCQAWNTLTSASGESHTTLTAMAYRPGFSFNMHWTLVRLALAPHSTSSEPNRLGSVTFDVREIRGIPPVHSYGDLNFQSLASDGANRRVLAARLANGERREHRKLALRGLTVFVDDTETPLQVEIVGESGAGSPLELVTGLAFDDGVKCFDEARGRFCVREKAGDGGIIRVMDLA</sequence>
<reference evidence="1" key="1">
    <citation type="journal article" date="2021" name="New Phytol.">
        <title>Evolutionary innovations through gain and loss of genes in the ectomycorrhizal Boletales.</title>
        <authorList>
            <person name="Wu G."/>
            <person name="Miyauchi S."/>
            <person name="Morin E."/>
            <person name="Kuo A."/>
            <person name="Drula E."/>
            <person name="Varga T."/>
            <person name="Kohler A."/>
            <person name="Feng B."/>
            <person name="Cao Y."/>
            <person name="Lipzen A."/>
            <person name="Daum C."/>
            <person name="Hundley H."/>
            <person name="Pangilinan J."/>
            <person name="Johnson J."/>
            <person name="Barry K."/>
            <person name="LaButti K."/>
            <person name="Ng V."/>
            <person name="Ahrendt S."/>
            <person name="Min B."/>
            <person name="Choi I.G."/>
            <person name="Park H."/>
            <person name="Plett J.M."/>
            <person name="Magnuson J."/>
            <person name="Spatafora J.W."/>
            <person name="Nagy L.G."/>
            <person name="Henrissat B."/>
            <person name="Grigoriev I.V."/>
            <person name="Yang Z.L."/>
            <person name="Xu J."/>
            <person name="Martin F.M."/>
        </authorList>
    </citation>
    <scope>NUCLEOTIDE SEQUENCE</scope>
    <source>
        <strain evidence="1">KUC20120723A-06</strain>
    </source>
</reference>
<evidence type="ECO:0000313" key="2">
    <source>
        <dbReference type="Proteomes" id="UP000790709"/>
    </source>
</evidence>
<protein>
    <submittedName>
        <fullName evidence="1">Uncharacterized protein</fullName>
    </submittedName>
</protein>
<accession>A0ACB8BJJ0</accession>
<keyword evidence="2" id="KW-1185">Reference proteome</keyword>
<evidence type="ECO:0000313" key="1">
    <source>
        <dbReference type="EMBL" id="KAH7925550.1"/>
    </source>
</evidence>
<gene>
    <name evidence="1" type="ORF">BV22DRAFT_1128962</name>
</gene>
<proteinExistence type="predicted"/>
<organism evidence="1 2">
    <name type="scientific">Leucogyrophana mollusca</name>
    <dbReference type="NCBI Taxonomy" id="85980"/>
    <lineage>
        <taxon>Eukaryota</taxon>
        <taxon>Fungi</taxon>
        <taxon>Dikarya</taxon>
        <taxon>Basidiomycota</taxon>
        <taxon>Agaricomycotina</taxon>
        <taxon>Agaricomycetes</taxon>
        <taxon>Agaricomycetidae</taxon>
        <taxon>Boletales</taxon>
        <taxon>Boletales incertae sedis</taxon>
        <taxon>Leucogyrophana</taxon>
    </lineage>
</organism>
<dbReference type="Proteomes" id="UP000790709">
    <property type="component" value="Unassembled WGS sequence"/>
</dbReference>
<comment type="caution">
    <text evidence="1">The sequence shown here is derived from an EMBL/GenBank/DDBJ whole genome shotgun (WGS) entry which is preliminary data.</text>
</comment>